<dbReference type="Proteomes" id="UP000235116">
    <property type="component" value="Chromosome"/>
</dbReference>
<dbReference type="Pfam" id="PF21221">
    <property type="entry name" value="B_lactamase-like_C"/>
    <property type="match status" value="1"/>
</dbReference>
<dbReference type="Pfam" id="PF00753">
    <property type="entry name" value="Lactamase_B"/>
    <property type="match status" value="1"/>
</dbReference>
<dbReference type="Gene3D" id="1.10.10.10">
    <property type="entry name" value="Winged helix-like DNA-binding domain superfamily/Winged helix DNA-binding domain"/>
    <property type="match status" value="1"/>
</dbReference>
<evidence type="ECO:0000313" key="3">
    <source>
        <dbReference type="Proteomes" id="UP000235116"/>
    </source>
</evidence>
<dbReference type="InterPro" id="IPR001279">
    <property type="entry name" value="Metallo-B-lactamas"/>
</dbReference>
<evidence type="ECO:0000313" key="2">
    <source>
        <dbReference type="EMBL" id="AUM12376.1"/>
    </source>
</evidence>
<dbReference type="EMBL" id="CP022684">
    <property type="protein sequence ID" value="AUM12376.1"/>
    <property type="molecule type" value="Genomic_DNA"/>
</dbReference>
<reference evidence="3" key="1">
    <citation type="submission" date="2017-08" db="EMBL/GenBank/DDBJ databases">
        <title>Direct submision.</title>
        <authorList>
            <person name="Kim S.-J."/>
            <person name="Rhee S.-K."/>
        </authorList>
    </citation>
    <scope>NUCLEOTIDE SEQUENCE [LARGE SCALE GENOMIC DNA]</scope>
    <source>
        <strain evidence="3">GI5</strain>
    </source>
</reference>
<dbReference type="PANTHER" id="PTHR23131">
    <property type="entry name" value="ENDORIBONUCLEASE LACTB2"/>
    <property type="match status" value="1"/>
</dbReference>
<dbReference type="PANTHER" id="PTHR23131:SF4">
    <property type="entry name" value="METALLO-BETA-LACTAMASE SUPERFAMILY POTEIN"/>
    <property type="match status" value="1"/>
</dbReference>
<sequence length="351" mass="40172">MSLRFPFQHAPGKAEAFHITPDIKWLRTPLPLSLDHINCYLLRDTVNDSGQGWCVLDTGMNGQAAMQQWLDVIEAQLQGDHISRVIVTHHHPDHVGLAGWLCDTHKVPLYMTEAEYFYSRAFNSEARQEPYWEVKQYFDQTGISEADRNALLGNKHYKHLVSPVPAAFHRIQDGDILTIGLHQWEAITTRGHAPEHLCLYCKQQDILISGDQVLPQITSNVSVTPTQPKDNPLRHWMNAHTKMARRVPDSVLILPAHQLPFYGLHERLQAVVDHHHERMQAIIALLEKPRTAQQLTAELFDKELEPFQNFLAVGEVVAHLHYLLEEGRVMRELSGHMYYYEANNTNAEGTS</sequence>
<dbReference type="OrthoDB" id="9803916at2"/>
<protein>
    <recommendedName>
        <fullName evidence="1">Metallo-beta-lactamase domain-containing protein</fullName>
    </recommendedName>
</protein>
<dbReference type="InterPro" id="IPR036866">
    <property type="entry name" value="RibonucZ/Hydroxyglut_hydro"/>
</dbReference>
<evidence type="ECO:0000259" key="1">
    <source>
        <dbReference type="SMART" id="SM00849"/>
    </source>
</evidence>
<feature type="domain" description="Metallo-beta-lactamase" evidence="1">
    <location>
        <begin position="36"/>
        <end position="257"/>
    </location>
</feature>
<dbReference type="KEGG" id="kak:Kalk_08085"/>
<dbReference type="InterPro" id="IPR048933">
    <property type="entry name" value="B_lactamase-like_C"/>
</dbReference>
<dbReference type="RefSeq" id="WP_101893719.1">
    <property type="nucleotide sequence ID" value="NZ_CP022684.1"/>
</dbReference>
<proteinExistence type="predicted"/>
<dbReference type="Gene3D" id="3.60.15.10">
    <property type="entry name" value="Ribonuclease Z/Hydroxyacylglutathione hydrolase-like"/>
    <property type="match status" value="1"/>
</dbReference>
<dbReference type="SUPFAM" id="SSF56281">
    <property type="entry name" value="Metallo-hydrolase/oxidoreductase"/>
    <property type="match status" value="1"/>
</dbReference>
<keyword evidence="3" id="KW-1185">Reference proteome</keyword>
<dbReference type="SMART" id="SM00849">
    <property type="entry name" value="Lactamase_B"/>
    <property type="match status" value="1"/>
</dbReference>
<accession>A0A2K9LJ44</accession>
<organism evidence="2 3">
    <name type="scientific">Ketobacter alkanivorans</name>
    <dbReference type="NCBI Taxonomy" id="1917421"/>
    <lineage>
        <taxon>Bacteria</taxon>
        <taxon>Pseudomonadati</taxon>
        <taxon>Pseudomonadota</taxon>
        <taxon>Gammaproteobacteria</taxon>
        <taxon>Pseudomonadales</taxon>
        <taxon>Ketobacteraceae</taxon>
        <taxon>Ketobacter</taxon>
    </lineage>
</organism>
<dbReference type="AlphaFoldDB" id="A0A2K9LJ44"/>
<dbReference type="InterPro" id="IPR050662">
    <property type="entry name" value="Sec-metab_biosynth-thioest"/>
</dbReference>
<name>A0A2K9LJ44_9GAMM</name>
<gene>
    <name evidence="2" type="ORF">Kalk_08085</name>
</gene>
<dbReference type="InterPro" id="IPR036388">
    <property type="entry name" value="WH-like_DNA-bd_sf"/>
</dbReference>